<dbReference type="GO" id="GO:0005802">
    <property type="term" value="C:trans-Golgi network"/>
    <property type="evidence" value="ECO:0007669"/>
    <property type="project" value="TreeGrafter"/>
</dbReference>
<organism evidence="2 3">
    <name type="scientific">Ceriporiopsis subvermispora (strain B)</name>
    <name type="common">White-rot fungus</name>
    <name type="synonym">Gelatoporia subvermispora</name>
    <dbReference type="NCBI Taxonomy" id="914234"/>
    <lineage>
        <taxon>Eukaryota</taxon>
        <taxon>Fungi</taxon>
        <taxon>Dikarya</taxon>
        <taxon>Basidiomycota</taxon>
        <taxon>Agaricomycotina</taxon>
        <taxon>Agaricomycetes</taxon>
        <taxon>Polyporales</taxon>
        <taxon>Gelatoporiaceae</taxon>
        <taxon>Gelatoporia</taxon>
    </lineage>
</organism>
<dbReference type="AlphaFoldDB" id="M2RE29"/>
<dbReference type="GO" id="GO:0000166">
    <property type="term" value="F:nucleotide binding"/>
    <property type="evidence" value="ECO:0007669"/>
    <property type="project" value="InterPro"/>
</dbReference>
<dbReference type="InterPro" id="IPR036412">
    <property type="entry name" value="HAD-like_sf"/>
</dbReference>
<protein>
    <submittedName>
        <fullName evidence="2">Uncharacterized protein</fullName>
    </submittedName>
</protein>
<reference evidence="2 3" key="1">
    <citation type="journal article" date="2012" name="Proc. Natl. Acad. Sci. U.S.A.">
        <title>Comparative genomics of Ceriporiopsis subvermispora and Phanerochaete chrysosporium provide insight into selective ligninolysis.</title>
        <authorList>
            <person name="Fernandez-Fueyo E."/>
            <person name="Ruiz-Duenas F.J."/>
            <person name="Ferreira P."/>
            <person name="Floudas D."/>
            <person name="Hibbett D.S."/>
            <person name="Canessa P."/>
            <person name="Larrondo L.F."/>
            <person name="James T.Y."/>
            <person name="Seelenfreund D."/>
            <person name="Lobos S."/>
            <person name="Polanco R."/>
            <person name="Tello M."/>
            <person name="Honda Y."/>
            <person name="Watanabe T."/>
            <person name="Watanabe T."/>
            <person name="Ryu J.S."/>
            <person name="Kubicek C.P."/>
            <person name="Schmoll M."/>
            <person name="Gaskell J."/>
            <person name="Hammel K.E."/>
            <person name="St John F.J."/>
            <person name="Vanden Wymelenberg A."/>
            <person name="Sabat G."/>
            <person name="Splinter BonDurant S."/>
            <person name="Syed K."/>
            <person name="Yadav J.S."/>
            <person name="Doddapaneni H."/>
            <person name="Subramanian V."/>
            <person name="Lavin J.L."/>
            <person name="Oguiza J.A."/>
            <person name="Perez G."/>
            <person name="Pisabarro A.G."/>
            <person name="Ramirez L."/>
            <person name="Santoyo F."/>
            <person name="Master E."/>
            <person name="Coutinho P.M."/>
            <person name="Henrissat B."/>
            <person name="Lombard V."/>
            <person name="Magnuson J.K."/>
            <person name="Kuees U."/>
            <person name="Hori C."/>
            <person name="Igarashi K."/>
            <person name="Samejima M."/>
            <person name="Held B.W."/>
            <person name="Barry K.W."/>
            <person name="LaButti K.M."/>
            <person name="Lapidus A."/>
            <person name="Lindquist E.A."/>
            <person name="Lucas S.M."/>
            <person name="Riley R."/>
            <person name="Salamov A.A."/>
            <person name="Hoffmeister D."/>
            <person name="Schwenk D."/>
            <person name="Hadar Y."/>
            <person name="Yarden O."/>
            <person name="de Vries R.P."/>
            <person name="Wiebenga A."/>
            <person name="Stenlid J."/>
            <person name="Eastwood D."/>
            <person name="Grigoriev I.V."/>
            <person name="Berka R.M."/>
            <person name="Blanchette R.A."/>
            <person name="Kersten P."/>
            <person name="Martinez A.T."/>
            <person name="Vicuna R."/>
            <person name="Cullen D."/>
        </authorList>
    </citation>
    <scope>NUCLEOTIDE SEQUENCE [LARGE SCALE GENOMIC DNA]</scope>
    <source>
        <strain evidence="2 3">B</strain>
    </source>
</reference>
<proteinExistence type="predicted"/>
<dbReference type="SUPFAM" id="SSF56784">
    <property type="entry name" value="HAD-like"/>
    <property type="match status" value="1"/>
</dbReference>
<dbReference type="Gene3D" id="3.40.50.1000">
    <property type="entry name" value="HAD superfamily/HAD-like"/>
    <property type="match status" value="1"/>
</dbReference>
<dbReference type="STRING" id="914234.M2RE29"/>
<dbReference type="PANTHER" id="PTHR24092:SF5">
    <property type="entry name" value="PHOSPHOLIPID-TRANSPORTING ATPASE"/>
    <property type="match status" value="1"/>
</dbReference>
<dbReference type="EMBL" id="KB445797">
    <property type="protein sequence ID" value="EMD36712.1"/>
    <property type="molecule type" value="Genomic_DNA"/>
</dbReference>
<evidence type="ECO:0000256" key="1">
    <source>
        <dbReference type="SAM" id="MobiDB-lite"/>
    </source>
</evidence>
<accession>M2RE29</accession>
<keyword evidence="3" id="KW-1185">Reference proteome</keyword>
<dbReference type="GO" id="GO:0005768">
    <property type="term" value="C:endosome"/>
    <property type="evidence" value="ECO:0007669"/>
    <property type="project" value="TreeGrafter"/>
</dbReference>
<evidence type="ECO:0000313" key="2">
    <source>
        <dbReference type="EMBL" id="EMD36712.1"/>
    </source>
</evidence>
<feature type="region of interest" description="Disordered" evidence="1">
    <location>
        <begin position="459"/>
        <end position="486"/>
    </location>
</feature>
<dbReference type="GO" id="GO:0006890">
    <property type="term" value="P:retrograde vesicle-mediated transport, Golgi to endoplasmic reticulum"/>
    <property type="evidence" value="ECO:0007669"/>
    <property type="project" value="TreeGrafter"/>
</dbReference>
<dbReference type="GO" id="GO:0045332">
    <property type="term" value="P:phospholipid translocation"/>
    <property type="evidence" value="ECO:0007669"/>
    <property type="project" value="TreeGrafter"/>
</dbReference>
<gene>
    <name evidence="2" type="ORF">CERSUDRAFT_73769</name>
</gene>
<dbReference type="OrthoDB" id="2426913at2759"/>
<dbReference type="GO" id="GO:0005886">
    <property type="term" value="C:plasma membrane"/>
    <property type="evidence" value="ECO:0007669"/>
    <property type="project" value="TreeGrafter"/>
</dbReference>
<dbReference type="HOGENOM" id="CLU_442782_0_0_1"/>
<dbReference type="GO" id="GO:0140326">
    <property type="term" value="F:ATPase-coupled intramembrane lipid transporter activity"/>
    <property type="evidence" value="ECO:0007669"/>
    <property type="project" value="TreeGrafter"/>
</dbReference>
<dbReference type="Proteomes" id="UP000016930">
    <property type="component" value="Unassembled WGS sequence"/>
</dbReference>
<dbReference type="GO" id="GO:0006897">
    <property type="term" value="P:endocytosis"/>
    <property type="evidence" value="ECO:0007669"/>
    <property type="project" value="TreeGrafter"/>
</dbReference>
<sequence>MVASLSDGMKHHDGDLLDVRELQTLGLKLTDWRDHKPLCGIPVFPLPSGAVHLRDRMYAEFIKPYIPWTTKGLSFTGDRCSGLCEMRVDAQLLVFGLKSTAGVIPALKIGFIVTYIALLAFLLCVPVGKEAYDDYKRHQRDREANFARYLILEAPPVGESRETDAGLHTCSVRSSALRVGDLVLLEKNQRVPTERRTGSRESRCLCARNWQVSGSCWNLTRRSMVRLSGRAFAETVVRVTPVVNDDGSVTYQASSPDEVVIVKWTSSVGLTLTFRDRTRIKLQTPAGTTIAFEVLELFPFTSELKRMGIIVRDLQSREITFLQKEITFLQKGADVVMARLVQRNDWLEDVCANLAREGLRTLVVARRRLSEQANEAMAAVVAALLERDLELLGLTGVDDKLQDEVKSTIELLRNVGIKIWILTGDRIETVTCMAISTKSYWLRGIRTNDFDVPRVCKGGQEPDLPEAQGGENDGLVSAKPRMHGGDRVHETVPVREIAAGGGLSLDRGEPSPLATIEMSEDVFKGRNPEGEVLVHAVPDGEYLALRIFSEEYPIRTCASSRGAKKAFAERMEVIVPGSTVSSPSSILDITLEKKDWRYSQTKIQDMGLERTSILVPT</sequence>
<dbReference type="SUPFAM" id="SSF81660">
    <property type="entry name" value="Metal cation-transporting ATPase, ATP-binding domain N"/>
    <property type="match status" value="1"/>
</dbReference>
<dbReference type="InterPro" id="IPR023214">
    <property type="entry name" value="HAD_sf"/>
</dbReference>
<evidence type="ECO:0000313" key="3">
    <source>
        <dbReference type="Proteomes" id="UP000016930"/>
    </source>
</evidence>
<dbReference type="PANTHER" id="PTHR24092">
    <property type="entry name" value="PROBABLE PHOSPHOLIPID-TRANSPORTING ATPASE"/>
    <property type="match status" value="1"/>
</dbReference>
<dbReference type="InterPro" id="IPR023299">
    <property type="entry name" value="ATPase_P-typ_cyto_dom_N"/>
</dbReference>
<dbReference type="Gene3D" id="3.40.1110.10">
    <property type="entry name" value="Calcium-transporting ATPase, cytoplasmic domain N"/>
    <property type="match status" value="1"/>
</dbReference>
<name>M2RE29_CERS8</name>